<protein>
    <recommendedName>
        <fullName evidence="4">DUF4352 domain-containing protein</fullName>
    </recommendedName>
</protein>
<gene>
    <name evidence="2" type="ORF">I0C86_31095</name>
</gene>
<comment type="caution">
    <text evidence="2">The sequence shown here is derived from an EMBL/GenBank/DDBJ whole genome shotgun (WGS) entry which is preliminary data.</text>
</comment>
<dbReference type="Proteomes" id="UP000638560">
    <property type="component" value="Unassembled WGS sequence"/>
</dbReference>
<organism evidence="2 3">
    <name type="scientific">Plantactinospora alkalitolerans</name>
    <dbReference type="NCBI Taxonomy" id="2789879"/>
    <lineage>
        <taxon>Bacteria</taxon>
        <taxon>Bacillati</taxon>
        <taxon>Actinomycetota</taxon>
        <taxon>Actinomycetes</taxon>
        <taxon>Micromonosporales</taxon>
        <taxon>Micromonosporaceae</taxon>
        <taxon>Plantactinospora</taxon>
    </lineage>
</organism>
<evidence type="ECO:0000313" key="2">
    <source>
        <dbReference type="EMBL" id="MBF9133373.1"/>
    </source>
</evidence>
<reference evidence="2 3" key="1">
    <citation type="submission" date="2020-11" db="EMBL/GenBank/DDBJ databases">
        <title>A novel isolate from a Black sea contaminated sediment with potential to produce alkanes: Plantactinospora alkalitolerans sp. nov.</title>
        <authorList>
            <person name="Carro L."/>
            <person name="Veyisoglu A."/>
            <person name="Guven K."/>
            <person name="Schumann P."/>
            <person name="Klenk H.-P."/>
            <person name="Sahin N."/>
        </authorList>
    </citation>
    <scope>NUCLEOTIDE SEQUENCE [LARGE SCALE GENOMIC DNA]</scope>
    <source>
        <strain evidence="2 3">S1510</strain>
    </source>
</reference>
<accession>A0ABS0H5A0</accession>
<keyword evidence="1" id="KW-0732">Signal</keyword>
<dbReference type="RefSeq" id="WP_196204876.1">
    <property type="nucleotide sequence ID" value="NZ_JADPUN010000267.1"/>
</dbReference>
<name>A0ABS0H5A0_9ACTN</name>
<feature type="chain" id="PRO_5046151834" description="DUF4352 domain-containing protein" evidence="1">
    <location>
        <begin position="23"/>
        <end position="199"/>
    </location>
</feature>
<proteinExistence type="predicted"/>
<feature type="signal peptide" evidence="1">
    <location>
        <begin position="1"/>
        <end position="22"/>
    </location>
</feature>
<evidence type="ECO:0008006" key="4">
    <source>
        <dbReference type="Google" id="ProtNLM"/>
    </source>
</evidence>
<evidence type="ECO:0000313" key="3">
    <source>
        <dbReference type="Proteomes" id="UP000638560"/>
    </source>
</evidence>
<dbReference type="EMBL" id="JADPUN010000267">
    <property type="protein sequence ID" value="MBF9133373.1"/>
    <property type="molecule type" value="Genomic_DNA"/>
</dbReference>
<sequence>MRFRRTTVVGVLALAMTLPLLGCDVRGPADPGDQADSAGAAPAGPDDLGEVIATRDVQVSEDGDVIPVRVELYQLRRKDGFVTVNLRMTNTGPEGAGHRWQIADEFAGDTPGHTMAGVSLVDRKNRKQYLVARTPGDGAGGAGSNDQDRYLASLQLASVFVQPGQSVNLYATFGAPPDDVRAVDVVVPSVPVFDNVPLS</sequence>
<keyword evidence="3" id="KW-1185">Reference proteome</keyword>
<evidence type="ECO:0000256" key="1">
    <source>
        <dbReference type="SAM" id="SignalP"/>
    </source>
</evidence>